<sequence length="896" mass="99551">MSPPRRGRDASSAAARRSWAGTVARLSAALLGLFVVIQTLRVGFDDPYKCNALLNGGGWAPEVSLGPGHTRFEKWEPSGCMMHEYTRDEFSSCVRDRRVVFIGDSTTRQLFWAAATRLDHKKAYYALLETFVSSNPQHDLELDLEGVKLQFVWDPWLNSTGLRTELLQFHPTTGAADAFTNVGGTKEPGQDSAALLVLGTPGLWAARHGGDDYFAIFKNAVEIVRPFLKKAVEPGSKKAAPYKELQNQILLAPVQVPDYEQLAFGGRKETLTPERINHMNRFLRRLPAAEATHVLWPYNDMTANVENAFHEDGFHIRDGVGERRIDIPLNIRCNSGLVNKGFAGKTTCCAPYPRMTGGQRVVLLAGVLVIPFLLLIRDSSSSLAASYLPQPNALRAWVVLVFTGAYCYLADRTHVFAHAEKHFSIIAFIALVLAFAIASAFSSQKSSSTLQAPHSLKEKNQGPAPAGDPGFMPRTITDEWKGFMQALFLILSYQRTLDALWAHKLTWLFMASYIFLSAYGHASYFLRTDDYSFRRVATVLFRLNALPCLLSLVLRADWILYGFPRLISFWFMVTFVTLRVWKSLNSNPVHLFAKVLVSAVVLTIIIEHGFVQLLGRPIRAVLHITFQEVQIRNQLSFNRFIPFFGILIAGVVHRCSVLRNQLADRSSRPKSLAGGVDKMLALIMSSDPFAAPIRPVVIAFGIASLVIFFYETQKNGDDGPRYRLYHPLTSIVPIVAYTVIRSSYRCLRAVHLELPAKLARISLETHLLHHHVWLAGDGTAILRTGLFTRNGGWASAVGWNVETLVITIVFLWASYHAQKAALALTAWIVGDQDTRAAGASSDGLLGTTTGSDDARRGSSATSWIPSRGKPQGLLRDPRVRVGALLLGLWAWNMYFN</sequence>
<dbReference type="InterPro" id="IPR012419">
    <property type="entry name" value="Cas1_AcylTrans_dom"/>
</dbReference>
<dbReference type="PANTHER" id="PTHR13533:SF1">
    <property type="entry name" value="N-ACETYLNEURAMINATE 9-O-ACETYLTRANSFERASE"/>
    <property type="match status" value="1"/>
</dbReference>
<evidence type="ECO:0000256" key="5">
    <source>
        <dbReference type="ARBA" id="ARBA00022989"/>
    </source>
</evidence>
<accession>A0AA38R2T7</accession>
<feature type="region of interest" description="Disordered" evidence="8">
    <location>
        <begin position="836"/>
        <end position="864"/>
    </location>
</feature>
<feature type="transmembrane region" description="Helical" evidence="9">
    <location>
        <begin position="591"/>
        <end position="611"/>
    </location>
</feature>
<keyword evidence="7" id="KW-0325">Glycoprotein</keyword>
<evidence type="ECO:0000256" key="7">
    <source>
        <dbReference type="ARBA" id="ARBA00023180"/>
    </source>
</evidence>
<dbReference type="GO" id="GO:0016020">
    <property type="term" value="C:membrane"/>
    <property type="evidence" value="ECO:0007669"/>
    <property type="project" value="UniProtKB-SubCell"/>
</dbReference>
<comment type="subcellular location">
    <subcellularLocation>
        <location evidence="1">Membrane</location>
        <topology evidence="1">Multi-pass membrane protein</topology>
    </subcellularLocation>
</comment>
<protein>
    <submittedName>
        <fullName evidence="11">10 TM acyl transferase domain found in Cas1p-domain-containing protein</fullName>
    </submittedName>
</protein>
<evidence type="ECO:0000259" key="10">
    <source>
        <dbReference type="Pfam" id="PF07779"/>
    </source>
</evidence>
<feature type="transmembrane region" description="Helical" evidence="9">
    <location>
        <begin position="392"/>
        <end position="410"/>
    </location>
</feature>
<keyword evidence="4 9" id="KW-0812">Transmembrane</keyword>
<keyword evidence="5 9" id="KW-1133">Transmembrane helix</keyword>
<gene>
    <name evidence="11" type="ORF">NKR23_g11606</name>
</gene>
<evidence type="ECO:0000256" key="6">
    <source>
        <dbReference type="ARBA" id="ARBA00023136"/>
    </source>
</evidence>
<evidence type="ECO:0000256" key="2">
    <source>
        <dbReference type="ARBA" id="ARBA00010666"/>
    </source>
</evidence>
<evidence type="ECO:0000313" key="11">
    <source>
        <dbReference type="EMBL" id="KAJ9131678.1"/>
    </source>
</evidence>
<dbReference type="EMBL" id="JANBVO010000065">
    <property type="protein sequence ID" value="KAJ9131678.1"/>
    <property type="molecule type" value="Genomic_DNA"/>
</dbReference>
<name>A0AA38R2T7_9PEZI</name>
<proteinExistence type="inferred from homology"/>
<feature type="transmembrane region" description="Helical" evidence="9">
    <location>
        <begin position="689"/>
        <end position="710"/>
    </location>
</feature>
<feature type="transmembrane region" description="Helical" evidence="9">
    <location>
        <begin position="722"/>
        <end position="740"/>
    </location>
</feature>
<reference evidence="11" key="1">
    <citation type="submission" date="2022-07" db="EMBL/GenBank/DDBJ databases">
        <title>Fungi with potential for degradation of polypropylene.</title>
        <authorList>
            <person name="Gostincar C."/>
        </authorList>
    </citation>
    <scope>NUCLEOTIDE SEQUENCE</scope>
    <source>
        <strain evidence="11">EXF-13308</strain>
    </source>
</reference>
<evidence type="ECO:0000256" key="8">
    <source>
        <dbReference type="SAM" id="MobiDB-lite"/>
    </source>
</evidence>
<keyword evidence="3 11" id="KW-0808">Transferase</keyword>
<organism evidence="11 12">
    <name type="scientific">Pleurostoma richardsiae</name>
    <dbReference type="NCBI Taxonomy" id="41990"/>
    <lineage>
        <taxon>Eukaryota</taxon>
        <taxon>Fungi</taxon>
        <taxon>Dikarya</taxon>
        <taxon>Ascomycota</taxon>
        <taxon>Pezizomycotina</taxon>
        <taxon>Sordariomycetes</taxon>
        <taxon>Sordariomycetidae</taxon>
        <taxon>Calosphaeriales</taxon>
        <taxon>Pleurostomataceae</taxon>
        <taxon>Pleurostoma</taxon>
    </lineage>
</organism>
<feature type="transmembrane region" description="Helical" evidence="9">
    <location>
        <begin position="505"/>
        <end position="527"/>
    </location>
</feature>
<feature type="transmembrane region" description="Helical" evidence="9">
    <location>
        <begin position="567"/>
        <end position="584"/>
    </location>
</feature>
<dbReference type="PANTHER" id="PTHR13533">
    <property type="entry name" value="N-ACETYLNEURAMINATE 9-O-ACETYLTRANSFERASE"/>
    <property type="match status" value="1"/>
</dbReference>
<keyword evidence="6 9" id="KW-0472">Membrane</keyword>
<dbReference type="GO" id="GO:0016740">
    <property type="term" value="F:transferase activity"/>
    <property type="evidence" value="ECO:0007669"/>
    <property type="project" value="UniProtKB-KW"/>
</dbReference>
<evidence type="ECO:0000313" key="12">
    <source>
        <dbReference type="Proteomes" id="UP001174694"/>
    </source>
</evidence>
<feature type="transmembrane region" description="Helical" evidence="9">
    <location>
        <begin position="640"/>
        <end position="658"/>
    </location>
</feature>
<dbReference type="AlphaFoldDB" id="A0AA38R2T7"/>
<dbReference type="GO" id="GO:0005794">
    <property type="term" value="C:Golgi apparatus"/>
    <property type="evidence" value="ECO:0007669"/>
    <property type="project" value="UniProtKB-ARBA"/>
</dbReference>
<evidence type="ECO:0000256" key="1">
    <source>
        <dbReference type="ARBA" id="ARBA00004141"/>
    </source>
</evidence>
<comment type="similarity">
    <text evidence="2">Belongs to the PC-esterase family. CASD1 subfamily.</text>
</comment>
<dbReference type="GO" id="GO:0005975">
    <property type="term" value="P:carbohydrate metabolic process"/>
    <property type="evidence" value="ECO:0007669"/>
    <property type="project" value="UniProtKB-ARBA"/>
</dbReference>
<comment type="caution">
    <text evidence="11">The sequence shown here is derived from an EMBL/GenBank/DDBJ whole genome shotgun (WGS) entry which is preliminary data.</text>
</comment>
<dbReference type="Pfam" id="PF07779">
    <property type="entry name" value="Cas1_AcylT"/>
    <property type="match status" value="1"/>
</dbReference>
<feature type="domain" description="Cas1p 10 TM acyl transferase" evidence="10">
    <location>
        <begin position="347"/>
        <end position="835"/>
    </location>
</feature>
<evidence type="ECO:0000256" key="3">
    <source>
        <dbReference type="ARBA" id="ARBA00022679"/>
    </source>
</evidence>
<evidence type="ECO:0000256" key="9">
    <source>
        <dbReference type="SAM" id="Phobius"/>
    </source>
</evidence>
<dbReference type="Proteomes" id="UP001174694">
    <property type="component" value="Unassembled WGS sequence"/>
</dbReference>
<keyword evidence="12" id="KW-1185">Reference proteome</keyword>
<feature type="transmembrane region" description="Helical" evidence="9">
    <location>
        <begin position="422"/>
        <end position="441"/>
    </location>
</feature>
<feature type="transmembrane region" description="Helical" evidence="9">
    <location>
        <begin position="361"/>
        <end position="380"/>
    </location>
</feature>
<evidence type="ECO:0000256" key="4">
    <source>
        <dbReference type="ARBA" id="ARBA00022692"/>
    </source>
</evidence>